<comment type="similarity">
    <text evidence="1">Belongs to the MurCDEF family. MurT subfamily.</text>
</comment>
<dbReference type="InterPro" id="IPR013221">
    <property type="entry name" value="Mur_ligase_cen"/>
</dbReference>
<dbReference type="PANTHER" id="PTHR23135">
    <property type="entry name" value="MUR LIGASE FAMILY MEMBER"/>
    <property type="match status" value="1"/>
</dbReference>
<dbReference type="HAMAP" id="MF_02214">
    <property type="entry name" value="Lipid_II_synth_MurT"/>
    <property type="match status" value="1"/>
</dbReference>
<evidence type="ECO:0000256" key="1">
    <source>
        <dbReference type="HAMAP-Rule" id="MF_02214"/>
    </source>
</evidence>
<keyword evidence="1" id="KW-0133">Cell shape</keyword>
<feature type="compositionally biased region" description="Low complexity" evidence="2">
    <location>
        <begin position="240"/>
        <end position="255"/>
    </location>
</feature>
<keyword evidence="1" id="KW-0067">ATP-binding</keyword>
<evidence type="ECO:0000313" key="6">
    <source>
        <dbReference type="Proteomes" id="UP000573599"/>
    </source>
</evidence>
<dbReference type="GO" id="GO:0016881">
    <property type="term" value="F:acid-amino acid ligase activity"/>
    <property type="evidence" value="ECO:0007669"/>
    <property type="project" value="InterPro"/>
</dbReference>
<dbReference type="RefSeq" id="WP_179421833.1">
    <property type="nucleotide sequence ID" value="NZ_JACCAB010000001.1"/>
</dbReference>
<keyword evidence="1" id="KW-0436">Ligase</keyword>
<organism evidence="5 6">
    <name type="scientific">Pedococcus badiiscoriae</name>
    <dbReference type="NCBI Taxonomy" id="642776"/>
    <lineage>
        <taxon>Bacteria</taxon>
        <taxon>Bacillati</taxon>
        <taxon>Actinomycetota</taxon>
        <taxon>Actinomycetes</taxon>
        <taxon>Micrococcales</taxon>
        <taxon>Intrasporangiaceae</taxon>
        <taxon>Pedococcus</taxon>
    </lineage>
</organism>
<dbReference type="Pfam" id="PF08245">
    <property type="entry name" value="Mur_ligase_M"/>
    <property type="match status" value="1"/>
</dbReference>
<accession>A0A852WQI6</accession>
<dbReference type="SUPFAM" id="SSF53623">
    <property type="entry name" value="MurD-like peptide ligases, catalytic domain"/>
    <property type="match status" value="1"/>
</dbReference>
<comment type="function">
    <text evidence="1">The lipid II isoglutaminyl synthase complex catalyzes the formation of alpha-D-isoglutamine in the cell wall lipid II stem peptide. The MurT subunit catalyzes the ATP-dependent amidation of D-glutamate residue of lipid II, converting it to an isoglutamine residue.</text>
</comment>
<reference evidence="5 6" key="1">
    <citation type="submission" date="2020-07" db="EMBL/GenBank/DDBJ databases">
        <title>Sequencing the genomes of 1000 actinobacteria strains.</title>
        <authorList>
            <person name="Klenk H.-P."/>
        </authorList>
    </citation>
    <scope>NUCLEOTIDE SEQUENCE [LARGE SCALE GENOMIC DNA]</scope>
    <source>
        <strain evidence="5 6">DSM 23987</strain>
    </source>
</reference>
<dbReference type="GO" id="GO:0005524">
    <property type="term" value="F:ATP binding"/>
    <property type="evidence" value="ECO:0007669"/>
    <property type="project" value="UniProtKB-UniRule"/>
</dbReference>
<protein>
    <recommendedName>
        <fullName evidence="1">Lipid II isoglutaminyl synthase (glutamine-hydrolyzing) subunit MurT</fullName>
        <ecNumber evidence="1">6.3.5.13</ecNumber>
    </recommendedName>
</protein>
<comment type="catalytic activity">
    <reaction evidence="1">
        <text>beta-D-GlcNAc-(1-&gt;4)-Mur2Ac(oyl-L-Ala-gamma-D-Glu-L-Lys-D-Ala-D-Ala)-di-trans,octa-cis-undecaprenyl diphosphate + L-glutamine + ATP + H2O = beta-D-GlcNAc-(1-&gt;4)-Mur2Ac(oyl-L-Ala-D-isoglutaminyl-L-Lys-D-Ala-D-Ala)-di-trans,octa-cis-undecaprenyl diphosphate + L-glutamate + ADP + phosphate + H(+)</text>
        <dbReference type="Rhea" id="RHEA:57928"/>
        <dbReference type="ChEBI" id="CHEBI:15377"/>
        <dbReference type="ChEBI" id="CHEBI:15378"/>
        <dbReference type="ChEBI" id="CHEBI:29985"/>
        <dbReference type="ChEBI" id="CHEBI:30616"/>
        <dbReference type="ChEBI" id="CHEBI:43474"/>
        <dbReference type="ChEBI" id="CHEBI:58359"/>
        <dbReference type="ChEBI" id="CHEBI:60033"/>
        <dbReference type="ChEBI" id="CHEBI:62233"/>
        <dbReference type="ChEBI" id="CHEBI:456216"/>
        <dbReference type="EC" id="6.3.5.13"/>
    </reaction>
</comment>
<evidence type="ECO:0000259" key="3">
    <source>
        <dbReference type="Pfam" id="PF08245"/>
    </source>
</evidence>
<dbReference type="EC" id="6.3.5.13" evidence="1"/>
<feature type="region of interest" description="Disordered" evidence="2">
    <location>
        <begin position="240"/>
        <end position="265"/>
    </location>
</feature>
<dbReference type="InterPro" id="IPR013564">
    <property type="entry name" value="MurT_C"/>
</dbReference>
<dbReference type="GO" id="GO:0140282">
    <property type="term" value="F:carbon-nitrogen ligase activity on lipid II"/>
    <property type="evidence" value="ECO:0007669"/>
    <property type="project" value="UniProtKB-UniRule"/>
</dbReference>
<keyword evidence="1" id="KW-0479">Metal-binding</keyword>
<sequence length="453" mass="47958">MLRTTAAVVAGKAARVASRLRGGGSALPGLVAERIDPGFLAHALADVPDGIVVVTGTNGKTTTTKMLVAVLRAHGRTVFSNPTGSNFTRGVISSMLGELPLRGRLDADLAVLELDEAHALKFAAAVRPTHALLLNVARDQLDRFAEIDHTAQLLASLAEQTTTGVVLNLDDSFVSRIRDRVADGVTVRYFGVDKSIADRLPELQEQDVRFEDDFVPPVAGPQDGLLKPSDERTFEVVFGSDTAGSDTSGSDTAGSNTEGNGTVGPLELQQRGLAAMINATAATATARMLLGDAFDPAAAAEALRAVTPPFGRGEVVMVDGQPLELVLVKNPAGFTVALGTYGSTPVATMIAINDNYADGRDVSWLYDVSFESLRARGVTITSGVRGYDMALRLQYDDVAVAAVETDLDAALDSFLAQHPQEPKRIFCTYTAMMALRRTLAARYDLPDIGEEAS</sequence>
<dbReference type="InterPro" id="IPR036565">
    <property type="entry name" value="Mur-like_cat_sf"/>
</dbReference>
<keyword evidence="1" id="KW-0573">Peptidoglycan synthesis</keyword>
<evidence type="ECO:0000256" key="2">
    <source>
        <dbReference type="SAM" id="MobiDB-lite"/>
    </source>
</evidence>
<dbReference type="GO" id="GO:0071555">
    <property type="term" value="P:cell wall organization"/>
    <property type="evidence" value="ECO:0007669"/>
    <property type="project" value="UniProtKB-KW"/>
</dbReference>
<evidence type="ECO:0000259" key="4">
    <source>
        <dbReference type="Pfam" id="PF08353"/>
    </source>
</evidence>
<comment type="subunit">
    <text evidence="1">Forms a heterodimer with GatD.</text>
</comment>
<feature type="domain" description="Mur ligase central" evidence="3">
    <location>
        <begin position="54"/>
        <end position="198"/>
    </location>
</feature>
<keyword evidence="1" id="KW-0961">Cell wall biogenesis/degradation</keyword>
<feature type="domain" description="Lipid II isoglutaminyl synthase (glutamine-hydrolyzing) subunit MurT C-terminal" evidence="4">
    <location>
        <begin position="327"/>
        <end position="432"/>
    </location>
</feature>
<comment type="catalytic activity">
    <reaction evidence="1">
        <text>beta-D-GlcNAc-(1-&gt;4)-Mur2Ac(oyl-L-Ala-gamma-D-O-P-Glu-L-Lys-D-Ala-D-Ala)-di-trans,octa-cis-undecaprenyl diphosphate + NH4(+) = beta-D-GlcNAc-(1-&gt;4)-Mur2Ac(oyl-L-Ala-D-isoglutaminyl-L-Lys-D-Ala-D-Ala)-di-trans,octa-cis-undecaprenyl diphosphate + phosphate + H(+)</text>
        <dbReference type="Rhea" id="RHEA:57932"/>
        <dbReference type="ChEBI" id="CHEBI:15378"/>
        <dbReference type="ChEBI" id="CHEBI:28938"/>
        <dbReference type="ChEBI" id="CHEBI:43474"/>
        <dbReference type="ChEBI" id="CHEBI:62233"/>
        <dbReference type="ChEBI" id="CHEBI:143132"/>
    </reaction>
</comment>
<comment type="caution">
    <text evidence="1">Lacks conserved residue(s) required for the propagation of feature annotation.</text>
</comment>
<keyword evidence="1" id="KW-0547">Nucleotide-binding</keyword>
<dbReference type="GO" id="GO:0008360">
    <property type="term" value="P:regulation of cell shape"/>
    <property type="evidence" value="ECO:0007669"/>
    <property type="project" value="UniProtKB-KW"/>
</dbReference>
<name>A0A852WQI6_9MICO</name>
<proteinExistence type="inferred from homology"/>
<keyword evidence="6" id="KW-1185">Reference proteome</keyword>
<dbReference type="Gene3D" id="3.40.1190.10">
    <property type="entry name" value="Mur-like, catalytic domain"/>
    <property type="match status" value="1"/>
</dbReference>
<dbReference type="AlphaFoldDB" id="A0A852WQI6"/>
<comment type="pathway">
    <text evidence="1">Cell wall biogenesis; peptidoglycan biosynthesis.</text>
</comment>
<dbReference type="GO" id="GO:0009252">
    <property type="term" value="P:peptidoglycan biosynthetic process"/>
    <property type="evidence" value="ECO:0007669"/>
    <property type="project" value="UniProtKB-UniRule"/>
</dbReference>
<dbReference type="PANTHER" id="PTHR23135:SF7">
    <property type="entry name" value="LIPID II ISOGLUTAMINYL SYNTHASE (GLUTAMINE-HYDROLYZING) SUBUNIT MURT"/>
    <property type="match status" value="1"/>
</dbReference>
<evidence type="ECO:0000313" key="5">
    <source>
        <dbReference type="EMBL" id="NYG07492.1"/>
    </source>
</evidence>
<gene>
    <name evidence="1" type="primary">murT</name>
    <name evidence="5" type="ORF">BJ986_001979</name>
</gene>
<dbReference type="UniPathway" id="UPA00219"/>
<comment type="catalytic activity">
    <reaction evidence="1">
        <text>beta-D-GlcNAc-(1-&gt;4)-Mur2Ac(oyl-L-Ala-gamma-D-Glu-L-Lys-D-Ala-D-Ala)-di-trans,octa-cis-undecaprenyl diphosphate + ATP = beta-D-GlcNAc-(1-&gt;4)-Mur2Ac(oyl-L-Ala-gamma-D-O-P-Glu-L-Lys-D-Ala-D-Ala)-di-trans,octa-cis-undecaprenyl diphosphate + ADP</text>
        <dbReference type="Rhea" id="RHEA:59488"/>
        <dbReference type="ChEBI" id="CHEBI:30616"/>
        <dbReference type="ChEBI" id="CHEBI:60033"/>
        <dbReference type="ChEBI" id="CHEBI:143132"/>
        <dbReference type="ChEBI" id="CHEBI:456216"/>
    </reaction>
</comment>
<dbReference type="EMBL" id="JACCAB010000001">
    <property type="protein sequence ID" value="NYG07492.1"/>
    <property type="molecule type" value="Genomic_DNA"/>
</dbReference>
<comment type="caution">
    <text evidence="5">The sequence shown here is derived from an EMBL/GenBank/DDBJ whole genome shotgun (WGS) entry which is preliminary data.</text>
</comment>
<feature type="active site" evidence="1">
    <location>
        <position position="361"/>
    </location>
</feature>
<dbReference type="InterPro" id="IPR043703">
    <property type="entry name" value="Lipid_II_synth_MurT"/>
</dbReference>
<dbReference type="Proteomes" id="UP000573599">
    <property type="component" value="Unassembled WGS sequence"/>
</dbReference>
<dbReference type="GO" id="GO:0046872">
    <property type="term" value="F:metal ion binding"/>
    <property type="evidence" value="ECO:0007669"/>
    <property type="project" value="UniProtKB-KW"/>
</dbReference>
<dbReference type="Pfam" id="PF08353">
    <property type="entry name" value="MurT_C"/>
    <property type="match status" value="1"/>
</dbReference>